<accession>A0AAV4XYF2</accession>
<keyword evidence="2" id="KW-1185">Reference proteome</keyword>
<dbReference type="EMBL" id="BPLR01000973">
    <property type="protein sequence ID" value="GIY98838.1"/>
    <property type="molecule type" value="Genomic_DNA"/>
</dbReference>
<reference evidence="1 2" key="1">
    <citation type="submission" date="2021-06" db="EMBL/GenBank/DDBJ databases">
        <title>Caerostris extrusa draft genome.</title>
        <authorList>
            <person name="Kono N."/>
            <person name="Arakawa K."/>
        </authorList>
    </citation>
    <scope>NUCLEOTIDE SEQUENCE [LARGE SCALE GENOMIC DNA]</scope>
</reference>
<dbReference type="AlphaFoldDB" id="A0AAV4XYF2"/>
<protein>
    <submittedName>
        <fullName evidence="1">Uncharacterized protein</fullName>
    </submittedName>
</protein>
<gene>
    <name evidence="1" type="ORF">CEXT_189711</name>
</gene>
<sequence length="91" mass="10451">MIKKSIVCKHALLTKNISKSDLELSDFLSRQRVLVATKFTTRMVIIREHRMASVGEHTVTTCNPLLIGSEPWCYGYDSKTTSFLNTWKDMK</sequence>
<dbReference type="Proteomes" id="UP001054945">
    <property type="component" value="Unassembled WGS sequence"/>
</dbReference>
<evidence type="ECO:0000313" key="2">
    <source>
        <dbReference type="Proteomes" id="UP001054945"/>
    </source>
</evidence>
<evidence type="ECO:0000313" key="1">
    <source>
        <dbReference type="EMBL" id="GIY98838.1"/>
    </source>
</evidence>
<proteinExistence type="predicted"/>
<name>A0AAV4XYF2_CAEEX</name>
<comment type="caution">
    <text evidence="1">The sequence shown here is derived from an EMBL/GenBank/DDBJ whole genome shotgun (WGS) entry which is preliminary data.</text>
</comment>
<organism evidence="1 2">
    <name type="scientific">Caerostris extrusa</name>
    <name type="common">Bark spider</name>
    <name type="synonym">Caerostris bankana</name>
    <dbReference type="NCBI Taxonomy" id="172846"/>
    <lineage>
        <taxon>Eukaryota</taxon>
        <taxon>Metazoa</taxon>
        <taxon>Ecdysozoa</taxon>
        <taxon>Arthropoda</taxon>
        <taxon>Chelicerata</taxon>
        <taxon>Arachnida</taxon>
        <taxon>Araneae</taxon>
        <taxon>Araneomorphae</taxon>
        <taxon>Entelegynae</taxon>
        <taxon>Araneoidea</taxon>
        <taxon>Araneidae</taxon>
        <taxon>Caerostris</taxon>
    </lineage>
</organism>